<dbReference type="GO" id="GO:0003723">
    <property type="term" value="F:RNA binding"/>
    <property type="evidence" value="ECO:0007669"/>
    <property type="project" value="TreeGrafter"/>
</dbReference>
<dbReference type="GO" id="GO:0004521">
    <property type="term" value="F:RNA endonuclease activity"/>
    <property type="evidence" value="ECO:0007669"/>
    <property type="project" value="TreeGrafter"/>
</dbReference>
<proteinExistence type="inferred from homology"/>
<dbReference type="GeneID" id="27330621"/>
<organism evidence="16 17">
    <name type="scientific">Exophiala spinifera</name>
    <dbReference type="NCBI Taxonomy" id="91928"/>
    <lineage>
        <taxon>Eukaryota</taxon>
        <taxon>Fungi</taxon>
        <taxon>Dikarya</taxon>
        <taxon>Ascomycota</taxon>
        <taxon>Pezizomycotina</taxon>
        <taxon>Eurotiomycetes</taxon>
        <taxon>Chaetothyriomycetidae</taxon>
        <taxon>Chaetothyriales</taxon>
        <taxon>Herpotrichiellaceae</taxon>
        <taxon>Exophiala</taxon>
    </lineage>
</organism>
<evidence type="ECO:0000259" key="13">
    <source>
        <dbReference type="SMART" id="SM00849"/>
    </source>
</evidence>
<gene>
    <name evidence="16" type="ORF">PV08_03538</name>
</gene>
<sequence length="847" mass="93611">MAAKRKAAAMASTEDDEPIDPSDELVFIGLGGCQEVGRSCHILQYKGKTVMLDAGMHTGREGMSAMPYFDDFDLSTVDILLISHFHLDHAAALPYVLAKTDFKGRVFMTHPTKAIYKWLIQDSVRVSNTSSTSDQRTSLYTEADHISTLPQIETIDFYTTHTVSGVRITPYPAGHVLGAAMFLINIAGLNIFFTADYSREQDRHLVAAEVPNTATVGKIDVLITESTFGISNAPPRAEREAALLKSISNILNRGGKVLMPVFALGRAQELLLILEDYWQRHPELQKIPIYYTGNTARKCMVVYQTYINAMNDNIKRIFRERMAEAEAAGNAKGVSAGPWDFRFVRSLRNLDRFDDVGGCVMLASPGMLQSGMSRILLERWAPDPRNGVVMTGYNVEGTMAKTILGEPEMIPAIMSGGHTGVGQTMGRKSKDEVAAVMIPRRCTVEEFQFAAHVTGVENVEFIEQVASPHVILVHGERYQAARLRSRLLDLNSRRLASNPNAQPTKVYSPENGAEIKIPFRKDKVAKVVGKLAQIPPPSSIEDDPRVVRGVLVQNGFKLSLMAPEDLREYAGLTTTTILCRQHITLAAAGVELIRWALEGTFGSIEEVGEAEREVNGHSDSLVKPNGVKNEEEADEEIMTEPQRTFLIMGCVKLKWSGREKEIELEWEGNTVNDGIADAVMAVLMTVESSPAAVKYSSSKSDHSHVHEHKGLPRNEHKNISTEDRFSRLCMFLEEQFGDNVVPIEKPKVSYQPDGKATDAEAKEESSDEEDVESAEMAERARLAAMGIPVPGLEIRVDKNVAKLWLENLEVECGNAVLRDRVKAVVERAVETVAPLWAAQRQANAQVV</sequence>
<evidence type="ECO:0000256" key="12">
    <source>
        <dbReference type="SAM" id="MobiDB-lite"/>
    </source>
</evidence>
<evidence type="ECO:0000256" key="5">
    <source>
        <dbReference type="ARBA" id="ARBA00022722"/>
    </source>
</evidence>
<dbReference type="GO" id="GO:0005847">
    <property type="term" value="C:mRNA cleavage and polyadenylation specificity factor complex"/>
    <property type="evidence" value="ECO:0007669"/>
    <property type="project" value="TreeGrafter"/>
</dbReference>
<dbReference type="EMBL" id="KN847493">
    <property type="protein sequence ID" value="KIW19244.1"/>
    <property type="molecule type" value="Genomic_DNA"/>
</dbReference>
<evidence type="ECO:0000256" key="10">
    <source>
        <dbReference type="ARBA" id="ARBA00069466"/>
    </source>
</evidence>
<comment type="subcellular location">
    <subcellularLocation>
        <location evidence="1">Nucleus</location>
    </subcellularLocation>
</comment>
<dbReference type="Gene3D" id="3.40.50.10890">
    <property type="match status" value="1"/>
</dbReference>
<keyword evidence="6" id="KW-0255">Endonuclease</keyword>
<feature type="domain" description="Beta-Casp" evidence="14">
    <location>
        <begin position="267"/>
        <end position="403"/>
    </location>
</feature>
<dbReference type="STRING" id="91928.A0A0D2C6N3"/>
<dbReference type="Proteomes" id="UP000053328">
    <property type="component" value="Unassembled WGS sequence"/>
</dbReference>
<evidence type="ECO:0000256" key="2">
    <source>
        <dbReference type="ARBA" id="ARBA00010624"/>
    </source>
</evidence>
<feature type="domain" description="Metallo-beta-lactamase" evidence="13">
    <location>
        <begin position="37"/>
        <end position="247"/>
    </location>
</feature>
<feature type="region of interest" description="Disordered" evidence="12">
    <location>
        <begin position="747"/>
        <end position="772"/>
    </location>
</feature>
<comment type="similarity">
    <text evidence="2">Belongs to the metallo-beta-lactamase superfamily. RNA-metabolizing metallo-beta-lactamase-like family. CPSF2/YSH1 subfamily.</text>
</comment>
<dbReference type="RefSeq" id="XP_016239460.1">
    <property type="nucleotide sequence ID" value="XM_016377890.1"/>
</dbReference>
<feature type="region of interest" description="Disordered" evidence="12">
    <location>
        <begin position="696"/>
        <end position="718"/>
    </location>
</feature>
<dbReference type="SMART" id="SM01027">
    <property type="entry name" value="Beta-Casp"/>
    <property type="match status" value="1"/>
</dbReference>
<dbReference type="InterPro" id="IPR036866">
    <property type="entry name" value="RibonucZ/Hydroxyglut_hydro"/>
</dbReference>
<dbReference type="AlphaFoldDB" id="A0A0D2C6N3"/>
<evidence type="ECO:0000259" key="14">
    <source>
        <dbReference type="SMART" id="SM01027"/>
    </source>
</evidence>
<dbReference type="SMART" id="SM01098">
    <property type="entry name" value="CPSF73-100_C"/>
    <property type="match status" value="1"/>
</dbReference>
<evidence type="ECO:0000256" key="6">
    <source>
        <dbReference type="ARBA" id="ARBA00022759"/>
    </source>
</evidence>
<feature type="compositionally biased region" description="Basic and acidic residues" evidence="12">
    <location>
        <begin position="699"/>
        <end position="718"/>
    </location>
</feature>
<dbReference type="GO" id="GO:0006397">
    <property type="term" value="P:mRNA processing"/>
    <property type="evidence" value="ECO:0007669"/>
    <property type="project" value="UniProtKB-KW"/>
</dbReference>
<dbReference type="SUPFAM" id="SSF56281">
    <property type="entry name" value="Metallo-hydrolase/oxidoreductase"/>
    <property type="match status" value="1"/>
</dbReference>
<dbReference type="Pfam" id="PF10996">
    <property type="entry name" value="Beta-Casp"/>
    <property type="match status" value="1"/>
</dbReference>
<evidence type="ECO:0000256" key="3">
    <source>
        <dbReference type="ARBA" id="ARBA00018311"/>
    </source>
</evidence>
<evidence type="ECO:0000313" key="16">
    <source>
        <dbReference type="EMBL" id="KIW19244.1"/>
    </source>
</evidence>
<keyword evidence="4" id="KW-0507">mRNA processing</keyword>
<evidence type="ECO:0000256" key="11">
    <source>
        <dbReference type="ARBA" id="ARBA00075008"/>
    </source>
</evidence>
<accession>A0A0D2C6N3</accession>
<dbReference type="InterPro" id="IPR021718">
    <property type="entry name" value="CPSF73-100_C"/>
</dbReference>
<keyword evidence="5" id="KW-0540">Nuclease</keyword>
<feature type="compositionally biased region" description="Basic and acidic residues" evidence="12">
    <location>
        <begin position="755"/>
        <end position="764"/>
    </location>
</feature>
<dbReference type="Pfam" id="PF07521">
    <property type="entry name" value="RMMBL"/>
    <property type="match status" value="1"/>
</dbReference>
<evidence type="ECO:0000256" key="9">
    <source>
        <dbReference type="ARBA" id="ARBA00032592"/>
    </source>
</evidence>
<evidence type="ECO:0000256" key="4">
    <source>
        <dbReference type="ARBA" id="ARBA00022664"/>
    </source>
</evidence>
<dbReference type="InterPro" id="IPR001279">
    <property type="entry name" value="Metallo-B-lactamas"/>
</dbReference>
<dbReference type="SMART" id="SM00849">
    <property type="entry name" value="Lactamase_B"/>
    <property type="match status" value="1"/>
</dbReference>
<dbReference type="FunFam" id="3.40.50.10890:FF:000004">
    <property type="entry name" value="Cleavage and polyadenylation specifity factor"/>
    <property type="match status" value="1"/>
</dbReference>
<dbReference type="GO" id="GO:0004534">
    <property type="term" value="F:5'-3' RNA exonuclease activity"/>
    <property type="evidence" value="ECO:0007669"/>
    <property type="project" value="TreeGrafter"/>
</dbReference>
<evidence type="ECO:0000256" key="1">
    <source>
        <dbReference type="ARBA" id="ARBA00004123"/>
    </source>
</evidence>
<dbReference type="OrthoDB" id="10249535at2759"/>
<protein>
    <recommendedName>
        <fullName evidence="3">Endoribonuclease YSH1</fullName>
    </recommendedName>
    <alternativeName>
        <fullName evidence="10">Endoribonuclease ysh1</fullName>
    </alternativeName>
    <alternativeName>
        <fullName evidence="9 11">mRNA 3'-end-processing protein YSH1</fullName>
    </alternativeName>
</protein>
<dbReference type="Gene3D" id="3.60.15.10">
    <property type="entry name" value="Ribonuclease Z/Hydroxyacylglutathione hydrolase-like"/>
    <property type="match status" value="1"/>
</dbReference>
<dbReference type="InterPro" id="IPR050698">
    <property type="entry name" value="MBL"/>
</dbReference>
<reference evidence="16 17" key="1">
    <citation type="submission" date="2015-01" db="EMBL/GenBank/DDBJ databases">
        <title>The Genome Sequence of Exophiala spinifera CBS89968.</title>
        <authorList>
            <consortium name="The Broad Institute Genomics Platform"/>
            <person name="Cuomo C."/>
            <person name="de Hoog S."/>
            <person name="Gorbushina A."/>
            <person name="Stielow B."/>
            <person name="Teixiera M."/>
            <person name="Abouelleil A."/>
            <person name="Chapman S.B."/>
            <person name="Priest M."/>
            <person name="Young S.K."/>
            <person name="Wortman J."/>
            <person name="Nusbaum C."/>
            <person name="Birren B."/>
        </authorList>
    </citation>
    <scope>NUCLEOTIDE SEQUENCE [LARGE SCALE GENOMIC DNA]</scope>
    <source>
        <strain evidence="16 17">CBS 89968</strain>
    </source>
</reference>
<evidence type="ECO:0000313" key="17">
    <source>
        <dbReference type="Proteomes" id="UP000053328"/>
    </source>
</evidence>
<feature type="domain" description="Pre-mRNA 3'-end-processing endonuclease polyadenylation factor C-term" evidence="15">
    <location>
        <begin position="543"/>
        <end position="835"/>
    </location>
</feature>
<keyword evidence="17" id="KW-1185">Reference proteome</keyword>
<dbReference type="Pfam" id="PF16661">
    <property type="entry name" value="Lactamase_B_6"/>
    <property type="match status" value="1"/>
</dbReference>
<evidence type="ECO:0000256" key="7">
    <source>
        <dbReference type="ARBA" id="ARBA00022801"/>
    </source>
</evidence>
<dbReference type="PANTHER" id="PTHR11203:SF11">
    <property type="entry name" value="CLEAVAGE AND POLYADENYLATION SPECIFICITY FACTOR SUBUNIT 3"/>
    <property type="match status" value="1"/>
</dbReference>
<dbReference type="CDD" id="cd16292">
    <property type="entry name" value="CPSF3-like_MBL-fold"/>
    <property type="match status" value="1"/>
</dbReference>
<dbReference type="InterPro" id="IPR011108">
    <property type="entry name" value="RMMBL"/>
</dbReference>
<dbReference type="VEuPathDB" id="FungiDB:PV08_03538"/>
<keyword evidence="7" id="KW-0378">Hydrolase</keyword>
<dbReference type="InterPro" id="IPR022712">
    <property type="entry name" value="Beta_Casp"/>
</dbReference>
<dbReference type="HOGENOM" id="CLU_009673_2_1_1"/>
<feature type="region of interest" description="Disordered" evidence="12">
    <location>
        <begin position="615"/>
        <end position="636"/>
    </location>
</feature>
<dbReference type="Pfam" id="PF11718">
    <property type="entry name" value="CPSF73-100_C"/>
    <property type="match status" value="1"/>
</dbReference>
<evidence type="ECO:0000256" key="8">
    <source>
        <dbReference type="ARBA" id="ARBA00023242"/>
    </source>
</evidence>
<dbReference type="PANTHER" id="PTHR11203">
    <property type="entry name" value="CLEAVAGE AND POLYADENYLATION SPECIFICITY FACTOR FAMILY MEMBER"/>
    <property type="match status" value="1"/>
</dbReference>
<name>A0A0D2C6N3_9EURO</name>
<evidence type="ECO:0000259" key="15">
    <source>
        <dbReference type="SMART" id="SM01098"/>
    </source>
</evidence>
<keyword evidence="8" id="KW-0539">Nucleus</keyword>